<dbReference type="AlphaFoldDB" id="A0A8T0JYE4"/>
<keyword evidence="2" id="KW-0943">RNA-mediated gene silencing</keyword>
<dbReference type="Pfam" id="PF03468">
    <property type="entry name" value="XS"/>
    <property type="match status" value="1"/>
</dbReference>
<feature type="domain" description="XS" evidence="5">
    <location>
        <begin position="243"/>
        <end position="353"/>
    </location>
</feature>
<feature type="coiled-coil region" evidence="3">
    <location>
        <begin position="401"/>
        <end position="449"/>
    </location>
</feature>
<dbReference type="Gene3D" id="3.30.70.2890">
    <property type="entry name" value="XS domain"/>
    <property type="match status" value="1"/>
</dbReference>
<keyword evidence="1 3" id="KW-0175">Coiled coil</keyword>
<evidence type="ECO:0000259" key="5">
    <source>
        <dbReference type="Pfam" id="PF03468"/>
    </source>
</evidence>
<sequence length="652" mass="74208">MPLITISSTKTPLEAKKWNFGTSVRFIAEFGGTEERSDVGRGCAGELDRDFDTKAEQTEASESQHGEGVVEAVSGGGARSSNDGECVEAGGSGVFDEGGAEGDMRGHGMRDGGVEEGYEGTVMSHSSSDDEDTDISESEISEYEDKKYGELRNGVQNVKTSNENGTFICPYCPRKRKQDYLYKELLQHASGVGQSSSKKRKARDKANHLALVKYLEKDLMDVDVPAKDSKPTDESDPSVNSHEQFVWPWIGIVVNIPTRRTVDGRCFGESGSRLRDEYRSRGFNPVRVNGLWNHRGHSGTALVEFSKDWQGLQNALEFERAYELDHHGKKDWFANSEQKSGLYGWVARADDYKMNNIYGEHLQTMGDVQTISELIEEEARRQDKLVSNLTNIIESTAMDMLKKISIDHEKLKLELESQKNELELRKIELENREAHNESERNRLEQEIRENAMKNTSLHMATLEHKKADENVMKLAEDQRRQKEQLHAKILHLQKQLDMKQELELEIQRLKGSLNVLKYMENDDDGADVLKKVDSLQKDLRDKEESLEDLGELNQTLITKERLSNDELQEARQALINEIIDDDDEKLKKLKKEWGEGPYKAVVQALLEINEYNPSGRYVTTIVWNYKEGRRATLKEGVQLLLNQWKKMKKVSS</sequence>
<dbReference type="GO" id="GO:0080188">
    <property type="term" value="P:gene silencing by siRNA-directed DNA methylation"/>
    <property type="evidence" value="ECO:0007669"/>
    <property type="project" value="InterPro"/>
</dbReference>
<feature type="compositionally biased region" description="Basic and acidic residues" evidence="4">
    <location>
        <begin position="102"/>
        <end position="113"/>
    </location>
</feature>
<dbReference type="Pfam" id="PF03469">
    <property type="entry name" value="XH"/>
    <property type="match status" value="1"/>
</dbReference>
<feature type="compositionally biased region" description="Acidic residues" evidence="4">
    <location>
        <begin position="129"/>
        <end position="142"/>
    </location>
</feature>
<dbReference type="InterPro" id="IPR045177">
    <property type="entry name" value="FDM1-5/IDN2"/>
</dbReference>
<dbReference type="CDD" id="cd12266">
    <property type="entry name" value="RRM_like_XS"/>
    <property type="match status" value="1"/>
</dbReference>
<feature type="domain" description="Factor of DNA methylation 1-5/IDN2" evidence="6">
    <location>
        <begin position="576"/>
        <end position="649"/>
    </location>
</feature>
<dbReference type="InterPro" id="IPR038588">
    <property type="entry name" value="XS_domain_sf"/>
</dbReference>
<protein>
    <submittedName>
        <fullName evidence="8">Protein INVOLVED IN DE NOVO 2-like protein</fullName>
    </submittedName>
</protein>
<feature type="region of interest" description="Disordered" evidence="4">
    <location>
        <begin position="35"/>
        <end position="145"/>
    </location>
</feature>
<evidence type="ECO:0000256" key="1">
    <source>
        <dbReference type="ARBA" id="ARBA00023054"/>
    </source>
</evidence>
<evidence type="ECO:0000256" key="3">
    <source>
        <dbReference type="SAM" id="Coils"/>
    </source>
</evidence>
<evidence type="ECO:0000313" key="9">
    <source>
        <dbReference type="Proteomes" id="UP000743370"/>
    </source>
</evidence>
<dbReference type="PANTHER" id="PTHR21596">
    <property type="entry name" value="RIBONUCLEASE P SUBUNIT P38"/>
    <property type="match status" value="1"/>
</dbReference>
<dbReference type="InterPro" id="IPR005380">
    <property type="entry name" value="XS_domain"/>
</dbReference>
<dbReference type="Proteomes" id="UP000743370">
    <property type="component" value="Unassembled WGS sequence"/>
</dbReference>
<proteinExistence type="predicted"/>
<accession>A0A8T0JYE4</accession>
<dbReference type="InterPro" id="IPR005381">
    <property type="entry name" value="Znf-XS_domain"/>
</dbReference>
<evidence type="ECO:0000259" key="7">
    <source>
        <dbReference type="Pfam" id="PF03470"/>
    </source>
</evidence>
<gene>
    <name evidence="8" type="ORF">HKW66_Vig0178930</name>
</gene>
<feature type="domain" description="Zinc finger-XS" evidence="7">
    <location>
        <begin position="169"/>
        <end position="212"/>
    </location>
</feature>
<evidence type="ECO:0000256" key="2">
    <source>
        <dbReference type="ARBA" id="ARBA00023158"/>
    </source>
</evidence>
<organism evidence="8 9">
    <name type="scientific">Phaseolus angularis</name>
    <name type="common">Azuki bean</name>
    <name type="synonym">Vigna angularis</name>
    <dbReference type="NCBI Taxonomy" id="3914"/>
    <lineage>
        <taxon>Eukaryota</taxon>
        <taxon>Viridiplantae</taxon>
        <taxon>Streptophyta</taxon>
        <taxon>Embryophyta</taxon>
        <taxon>Tracheophyta</taxon>
        <taxon>Spermatophyta</taxon>
        <taxon>Magnoliopsida</taxon>
        <taxon>eudicotyledons</taxon>
        <taxon>Gunneridae</taxon>
        <taxon>Pentapetalae</taxon>
        <taxon>rosids</taxon>
        <taxon>fabids</taxon>
        <taxon>Fabales</taxon>
        <taxon>Fabaceae</taxon>
        <taxon>Papilionoideae</taxon>
        <taxon>50 kb inversion clade</taxon>
        <taxon>NPAAA clade</taxon>
        <taxon>indigoferoid/millettioid clade</taxon>
        <taxon>Phaseoleae</taxon>
        <taxon>Vigna</taxon>
    </lineage>
</organism>
<dbReference type="EMBL" id="JABFOF010000007">
    <property type="protein sequence ID" value="KAG2389820.1"/>
    <property type="molecule type" value="Genomic_DNA"/>
</dbReference>
<evidence type="ECO:0000256" key="4">
    <source>
        <dbReference type="SAM" id="MobiDB-lite"/>
    </source>
</evidence>
<evidence type="ECO:0000259" key="6">
    <source>
        <dbReference type="Pfam" id="PF03469"/>
    </source>
</evidence>
<reference evidence="8 9" key="1">
    <citation type="submission" date="2020-05" db="EMBL/GenBank/DDBJ databases">
        <title>Vigna angularis (adzuki bean) Var. LongXiaoDou No. 4 denovo assembly.</title>
        <authorList>
            <person name="Xiang H."/>
        </authorList>
    </citation>
    <scope>NUCLEOTIDE SEQUENCE [LARGE SCALE GENOMIC DNA]</scope>
    <source>
        <tissue evidence="8">Leaf</tissue>
    </source>
</reference>
<feature type="compositionally biased region" description="Basic and acidic residues" evidence="4">
    <location>
        <begin position="46"/>
        <end position="65"/>
    </location>
</feature>
<name>A0A8T0JYE4_PHAAN</name>
<feature type="coiled-coil region" evidence="3">
    <location>
        <begin position="475"/>
        <end position="584"/>
    </location>
</feature>
<dbReference type="InterPro" id="IPR005379">
    <property type="entry name" value="FDM1-5/IDN2_XH"/>
</dbReference>
<evidence type="ECO:0000313" key="8">
    <source>
        <dbReference type="EMBL" id="KAG2389820.1"/>
    </source>
</evidence>
<dbReference type="Pfam" id="PF03470">
    <property type="entry name" value="zf-XS"/>
    <property type="match status" value="1"/>
</dbReference>
<comment type="caution">
    <text evidence="8">The sequence shown here is derived from an EMBL/GenBank/DDBJ whole genome shotgun (WGS) entry which is preliminary data.</text>
</comment>
<dbReference type="PANTHER" id="PTHR21596:SF77">
    <property type="entry name" value="XH_XS DOMAIN PROTEIN"/>
    <property type="match status" value="1"/>
</dbReference>